<dbReference type="InterPro" id="IPR011514">
    <property type="entry name" value="Secretin_N_2"/>
</dbReference>
<dbReference type="GO" id="GO:0019867">
    <property type="term" value="C:outer membrane"/>
    <property type="evidence" value="ECO:0007669"/>
    <property type="project" value="InterPro"/>
</dbReference>
<dbReference type="PANTHER" id="PTHR30332:SF24">
    <property type="entry name" value="SECRETIN GSPD-RELATED"/>
    <property type="match status" value="1"/>
</dbReference>
<accession>A0A6P2NRE7</accession>
<evidence type="ECO:0000256" key="4">
    <source>
        <dbReference type="SAM" id="MobiDB-lite"/>
    </source>
</evidence>
<dbReference type="Pfam" id="PF07655">
    <property type="entry name" value="Secretin_N_2"/>
    <property type="match status" value="1"/>
</dbReference>
<proteinExistence type="predicted"/>
<dbReference type="EMBL" id="CABVQC010000033">
    <property type="protein sequence ID" value="VWB97430.1"/>
    <property type="molecule type" value="Genomic_DNA"/>
</dbReference>
<protein>
    <submittedName>
        <fullName evidence="6">Type IV pilus biogenesis protein PilN</fullName>
    </submittedName>
</protein>
<dbReference type="PANTHER" id="PTHR30332">
    <property type="entry name" value="PROBABLE GENERAL SECRETION PATHWAY PROTEIN D"/>
    <property type="match status" value="1"/>
</dbReference>
<dbReference type="Proteomes" id="UP000494261">
    <property type="component" value="Unassembled WGS sequence"/>
</dbReference>
<evidence type="ECO:0000313" key="7">
    <source>
        <dbReference type="Proteomes" id="UP000494261"/>
    </source>
</evidence>
<gene>
    <name evidence="6" type="ORF">BLA13014_04553</name>
</gene>
<organism evidence="6 7">
    <name type="scientific">Burkholderia aenigmatica</name>
    <dbReference type="NCBI Taxonomy" id="2015348"/>
    <lineage>
        <taxon>Bacteria</taxon>
        <taxon>Pseudomonadati</taxon>
        <taxon>Pseudomonadota</taxon>
        <taxon>Betaproteobacteria</taxon>
        <taxon>Burkholderiales</taxon>
        <taxon>Burkholderiaceae</taxon>
        <taxon>Burkholderia</taxon>
        <taxon>Burkholderia cepacia complex</taxon>
    </lineage>
</organism>
<dbReference type="InterPro" id="IPR050810">
    <property type="entry name" value="Bact_Secretion_Sys_Channel"/>
</dbReference>
<keyword evidence="2" id="KW-0732">Signal</keyword>
<feature type="compositionally biased region" description="Low complexity" evidence="4">
    <location>
        <begin position="248"/>
        <end position="269"/>
    </location>
</feature>
<feature type="region of interest" description="Disordered" evidence="4">
    <location>
        <begin position="244"/>
        <end position="282"/>
    </location>
</feature>
<dbReference type="RefSeq" id="WP_175024150.1">
    <property type="nucleotide sequence ID" value="NZ_CABVQC010000033.1"/>
</dbReference>
<reference evidence="6 7" key="1">
    <citation type="submission" date="2019-09" db="EMBL/GenBank/DDBJ databases">
        <authorList>
            <person name="Depoorter E."/>
        </authorList>
    </citation>
    <scope>NUCLEOTIDE SEQUENCE [LARGE SCALE GENOMIC DNA]</scope>
    <source>
        <strain evidence="6">LMG 13014</strain>
    </source>
</reference>
<evidence type="ECO:0000313" key="6">
    <source>
        <dbReference type="EMBL" id="VWB97430.1"/>
    </source>
</evidence>
<sequence>MQTSNTQSPGLSALPRKHLAITISALLSVAPLAGCGTVKNDVIAMKAQASGRIAEETEKQAQPLPVVTRTQAAWLLGEAVPVVAPPPAFLSRTITYNPRQLVTLTDIAAYISQTLGIRIDTSEVWSGAAGMPFGGSMAGATSPTVPAISGAPSGNSALSINGSPAAPQPGAVLPGAASASAAMGMYSGSQYFSVDYSGKLRGLLDIAASKSGVWWKYVDGRGIIFYRSETKTFYLPALANKSTGGGKISANSNSSGAGTSSSSPSSSSSSGGGGGISSMGGSNASTEFEVDIWGDLKKTAETVAAGGKVDVNPSAGSVTVTGTPTQVRNIEEWIKPLTDNLSQQVQITLDVFTVKVKAEENYNWNPSVVFKSLSGKWGVNLTGPQAPAIVSGTNPLNLTASILSTATGGLAQFSGSQFAYNALSSLGDVAQVMHQTVVTLNGRPAPMQMADIEGYLASQTPSASVAVGATPLPPSLTPGSLTTGFTATFIPKVVNGKIFLAMDMTSSNNNGFGQAGTSTSFIQTPNYSQNTFQQSAMLTPGASLMLTSVQQHNGKSNRNGVGTPSNFAFGGGLDDSTSKQLTAIVITAKVL</sequence>
<evidence type="ECO:0000256" key="3">
    <source>
        <dbReference type="ARBA" id="ARBA00023136"/>
    </source>
</evidence>
<evidence type="ECO:0000259" key="5">
    <source>
        <dbReference type="Pfam" id="PF07655"/>
    </source>
</evidence>
<name>A0A6P2NRE7_9BURK</name>
<evidence type="ECO:0000256" key="1">
    <source>
        <dbReference type="ARBA" id="ARBA00004370"/>
    </source>
</evidence>
<feature type="domain" description="Secretin N-terminal" evidence="5">
    <location>
        <begin position="230"/>
        <end position="305"/>
    </location>
</feature>
<dbReference type="GO" id="GO:0009297">
    <property type="term" value="P:pilus assembly"/>
    <property type="evidence" value="ECO:0007669"/>
    <property type="project" value="InterPro"/>
</dbReference>
<evidence type="ECO:0000256" key="2">
    <source>
        <dbReference type="ARBA" id="ARBA00022729"/>
    </source>
</evidence>
<keyword evidence="3" id="KW-0472">Membrane</keyword>
<dbReference type="AlphaFoldDB" id="A0A6P2NRE7"/>
<comment type="subcellular location">
    <subcellularLocation>
        <location evidence="1">Membrane</location>
    </subcellularLocation>
</comment>